<accession>A0A913WW90</accession>
<protein>
    <submittedName>
        <fullName evidence="2">Uncharacterized protein</fullName>
    </submittedName>
</protein>
<dbReference type="EnsemblMetazoa" id="XM_021039408.2">
    <property type="protein sequence ID" value="XP_020895067.1"/>
    <property type="gene ID" value="LOC110234059"/>
</dbReference>
<sequence length="170" mass="19709">MIIIKMFWCVILLCVSCSAQPVDLETSATTKNDESALIDELVQLTKYKWEGTTTVDSKNSISVHKKERIWNYARDASSHLNPCTLSQQEWETAKYLNQDSYDFHPELITVKQCTGVGNNGIYKQQCMRLMDCVTQYQRQRFLRKPKGSSCMNWHKYEEDIPVGCECMMQS</sequence>
<proteinExistence type="predicted"/>
<organism evidence="2 3">
    <name type="scientific">Exaiptasia diaphana</name>
    <name type="common">Tropical sea anemone</name>
    <name type="synonym">Aiptasia pulchella</name>
    <dbReference type="NCBI Taxonomy" id="2652724"/>
    <lineage>
        <taxon>Eukaryota</taxon>
        <taxon>Metazoa</taxon>
        <taxon>Cnidaria</taxon>
        <taxon>Anthozoa</taxon>
        <taxon>Hexacorallia</taxon>
        <taxon>Actiniaria</taxon>
        <taxon>Aiptasiidae</taxon>
        <taxon>Exaiptasia</taxon>
    </lineage>
</organism>
<keyword evidence="1" id="KW-0732">Signal</keyword>
<dbReference type="RefSeq" id="XP_020895067.1">
    <property type="nucleotide sequence ID" value="XM_021039408.2"/>
</dbReference>
<keyword evidence="3" id="KW-1185">Reference proteome</keyword>
<evidence type="ECO:0000256" key="1">
    <source>
        <dbReference type="SAM" id="SignalP"/>
    </source>
</evidence>
<dbReference type="AlphaFoldDB" id="A0A913WW90"/>
<dbReference type="Proteomes" id="UP000887567">
    <property type="component" value="Unplaced"/>
</dbReference>
<feature type="chain" id="PRO_5038033535" evidence="1">
    <location>
        <begin position="20"/>
        <end position="170"/>
    </location>
</feature>
<name>A0A913WW90_EXADI</name>
<evidence type="ECO:0000313" key="2">
    <source>
        <dbReference type="EnsemblMetazoa" id="XP_020895067.1"/>
    </source>
</evidence>
<dbReference type="GeneID" id="110234059"/>
<dbReference type="OrthoDB" id="5967564at2759"/>
<reference evidence="2" key="1">
    <citation type="submission" date="2022-11" db="UniProtKB">
        <authorList>
            <consortium name="EnsemblMetazoa"/>
        </authorList>
    </citation>
    <scope>IDENTIFICATION</scope>
</reference>
<evidence type="ECO:0000313" key="3">
    <source>
        <dbReference type="Proteomes" id="UP000887567"/>
    </source>
</evidence>
<feature type="signal peptide" evidence="1">
    <location>
        <begin position="1"/>
        <end position="19"/>
    </location>
</feature>
<dbReference type="KEGG" id="epa:110234059"/>